<dbReference type="Proteomes" id="UP000320244">
    <property type="component" value="Unassembled WGS sequence"/>
</dbReference>
<dbReference type="Pfam" id="PF13649">
    <property type="entry name" value="Methyltransf_25"/>
    <property type="match status" value="1"/>
</dbReference>
<sequence>MSICQDESAVQCAYDEVADTYADHFRATEPELPIELAMIEHFSSLLPDPRRVLDAGCGAGRMMPLLDALGCRVDGMDLSPGMVRRAQADHGQFHSQVGSLTALPFPDHAFDGVFSWYSTIHNPDDDLARILREAHRVLRPGGALLLAFQCGEGISDVSEGYRRRGHDITLHRYNRTAEQMSVRLTHTGFDETARLVRRAAAHERSDQAVLIATSTTNDISRHGRIDPSVLSAPASRR</sequence>
<evidence type="ECO:0000313" key="3">
    <source>
        <dbReference type="Proteomes" id="UP000320244"/>
    </source>
</evidence>
<dbReference type="InterPro" id="IPR029063">
    <property type="entry name" value="SAM-dependent_MTases_sf"/>
</dbReference>
<keyword evidence="2" id="KW-0808">Transferase</keyword>
<keyword evidence="3" id="KW-1185">Reference proteome</keyword>
<reference evidence="2 3" key="1">
    <citation type="submission" date="2019-05" db="EMBL/GenBank/DDBJ databases">
        <authorList>
            <person name="Lee S.D."/>
        </authorList>
    </citation>
    <scope>NUCLEOTIDE SEQUENCE [LARGE SCALE GENOMIC DNA]</scope>
    <source>
        <strain evidence="2 3">C5-26</strain>
    </source>
</reference>
<evidence type="ECO:0000259" key="1">
    <source>
        <dbReference type="Pfam" id="PF13649"/>
    </source>
</evidence>
<dbReference type="SUPFAM" id="SSF53335">
    <property type="entry name" value="S-adenosyl-L-methionine-dependent methyltransferases"/>
    <property type="match status" value="1"/>
</dbReference>
<organism evidence="2 3">
    <name type="scientific">Leekyejoonella antrihumi</name>
    <dbReference type="NCBI Taxonomy" id="1660198"/>
    <lineage>
        <taxon>Bacteria</taxon>
        <taxon>Bacillati</taxon>
        <taxon>Actinomycetota</taxon>
        <taxon>Actinomycetes</taxon>
        <taxon>Micrococcales</taxon>
        <taxon>Dermacoccaceae</taxon>
        <taxon>Leekyejoonella</taxon>
    </lineage>
</organism>
<dbReference type="CDD" id="cd02440">
    <property type="entry name" value="AdoMet_MTases"/>
    <property type="match status" value="1"/>
</dbReference>
<dbReference type="GO" id="GO:0032259">
    <property type="term" value="P:methylation"/>
    <property type="evidence" value="ECO:0007669"/>
    <property type="project" value="UniProtKB-KW"/>
</dbReference>
<dbReference type="InterPro" id="IPR041698">
    <property type="entry name" value="Methyltransf_25"/>
</dbReference>
<name>A0A563DTF4_9MICO</name>
<protein>
    <submittedName>
        <fullName evidence="2">Class I SAM-dependent methyltransferase</fullName>
    </submittedName>
</protein>
<evidence type="ECO:0000313" key="2">
    <source>
        <dbReference type="EMBL" id="TWP33530.1"/>
    </source>
</evidence>
<dbReference type="Gene3D" id="3.40.50.150">
    <property type="entry name" value="Vaccinia Virus protein VP39"/>
    <property type="match status" value="1"/>
</dbReference>
<feature type="domain" description="Methyltransferase" evidence="1">
    <location>
        <begin position="52"/>
        <end position="142"/>
    </location>
</feature>
<reference evidence="2 3" key="2">
    <citation type="submission" date="2019-08" db="EMBL/GenBank/DDBJ databases">
        <title>Jejuicoccus antrihumi gen. nov., sp. nov., a new member of the family Dermacoccaceae isolated from a cave.</title>
        <authorList>
            <person name="Schumann P."/>
            <person name="Kim I.S."/>
        </authorList>
    </citation>
    <scope>NUCLEOTIDE SEQUENCE [LARGE SCALE GENOMIC DNA]</scope>
    <source>
        <strain evidence="2 3">C5-26</strain>
    </source>
</reference>
<dbReference type="PANTHER" id="PTHR42912">
    <property type="entry name" value="METHYLTRANSFERASE"/>
    <property type="match status" value="1"/>
</dbReference>
<dbReference type="AlphaFoldDB" id="A0A563DTF4"/>
<dbReference type="GO" id="GO:0008168">
    <property type="term" value="F:methyltransferase activity"/>
    <property type="evidence" value="ECO:0007669"/>
    <property type="project" value="UniProtKB-KW"/>
</dbReference>
<gene>
    <name evidence="2" type="ORF">FGL98_21010</name>
</gene>
<proteinExistence type="predicted"/>
<dbReference type="PANTHER" id="PTHR42912:SF80">
    <property type="entry name" value="METHYLTRANSFERASE DOMAIN-CONTAINING PROTEIN"/>
    <property type="match status" value="1"/>
</dbReference>
<dbReference type="RefSeq" id="WP_146320183.1">
    <property type="nucleotide sequence ID" value="NZ_VCQV01000040.1"/>
</dbReference>
<dbReference type="InterPro" id="IPR050508">
    <property type="entry name" value="Methyltransf_Superfamily"/>
</dbReference>
<dbReference type="EMBL" id="VCQV01000040">
    <property type="protein sequence ID" value="TWP33530.1"/>
    <property type="molecule type" value="Genomic_DNA"/>
</dbReference>
<comment type="caution">
    <text evidence="2">The sequence shown here is derived from an EMBL/GenBank/DDBJ whole genome shotgun (WGS) entry which is preliminary data.</text>
</comment>
<dbReference type="OrthoDB" id="9805171at2"/>
<keyword evidence="2" id="KW-0489">Methyltransferase</keyword>
<accession>A0A563DTF4</accession>